<gene>
    <name evidence="8" type="primary">slc39a-4</name>
</gene>
<evidence type="ECO:0000256" key="3">
    <source>
        <dbReference type="ARBA" id="ARBA00022692"/>
    </source>
</evidence>
<dbReference type="GO" id="GO:0030003">
    <property type="term" value="P:intracellular monoatomic cation homeostasis"/>
    <property type="evidence" value="ECO:0007669"/>
    <property type="project" value="TreeGrafter"/>
</dbReference>
<reference evidence="8" key="1">
    <citation type="journal article" date="2015" name="Elife">
        <title>Stem cells and fluid flow drive cyst formation in an invertebrate excretory organ.</title>
        <authorList>
            <person name="Thi-Kim Vu H."/>
            <person name="Rink J.C."/>
            <person name="McKinney S.A."/>
            <person name="McClain M."/>
            <person name="Lakshmanaperumal N."/>
            <person name="Alexander R."/>
            <person name="Sanchez Alvarado A."/>
        </authorList>
    </citation>
    <scope>NUCLEOTIDE SEQUENCE</scope>
</reference>
<dbReference type="EMBL" id="KT163719">
    <property type="protein sequence ID" value="AKN21669.1"/>
    <property type="molecule type" value="mRNA"/>
</dbReference>
<dbReference type="GO" id="GO:0140410">
    <property type="term" value="F:monoatomic cation:bicarbonate symporter activity"/>
    <property type="evidence" value="ECO:0007669"/>
    <property type="project" value="TreeGrafter"/>
</dbReference>
<evidence type="ECO:0000256" key="1">
    <source>
        <dbReference type="ARBA" id="ARBA00004141"/>
    </source>
</evidence>
<evidence type="ECO:0000256" key="7">
    <source>
        <dbReference type="SAM" id="Phobius"/>
    </source>
</evidence>
<feature type="region of interest" description="Disordered" evidence="6">
    <location>
        <begin position="460"/>
        <end position="487"/>
    </location>
</feature>
<comment type="similarity">
    <text evidence="2">Belongs to the ZIP transporter (TC 2.A.5) family.</text>
</comment>
<feature type="transmembrane region" description="Helical" evidence="7">
    <location>
        <begin position="631"/>
        <end position="651"/>
    </location>
</feature>
<dbReference type="GO" id="GO:0071578">
    <property type="term" value="P:zinc ion import across plasma membrane"/>
    <property type="evidence" value="ECO:0007669"/>
    <property type="project" value="TreeGrafter"/>
</dbReference>
<keyword evidence="4 7" id="KW-1133">Transmembrane helix</keyword>
<proteinExistence type="evidence at transcript level"/>
<sequence length="698" mass="77150">MKLIFLILKLSKDSMISNIIVKSFTFLFIFQLGDFSNQTNSNSTILPTIQTFPQNRSSAKLKSKQEIIFKTSIADVYLNSLKNSSDNMSAFLSSEGFSSLILKLGLRKRNNISKTFNNVSIKCHSPIQMLSWFNKTKSGLSKEDFITLCPSLLVQMVSRVCRPNVTQPMKPMKPMNNTSSPVINNNLAIWLCSFGAVIVISLVGLLVVWLIPIMPKSYYNSISQLLIALAVGSLAGDALLHLIPHALMDDGEKGHSHNGHNKMVWKSLVALIGIHLFFLTERITILYQNLRSKRKSKKQHFLKLLTKKLSLENFYSEASAGDKFEDSEKAPVKSSENKALSTGKLHWASKSRKYSGSSKELVHASSHIGIDGEVNIGAHLCNRPKSKPHVNSDCPDSMNYELCNTINPYSMNPESNGCNPNNSEARLQTNGEIKTVQPIEESKPNYLLTDRQLTNISSAQNETSNWSNKEDHKLLSPQIPPENNPNNVEIKTVGTKHSDHTERLEIGAGGATVKSSLAHPFKNKPHGHHHGHSHDLSSVKAIAYTVIAGDGLHNFCDGIAIGAAFANDIGGGLSTAIAVLCHELPHELGDFVVLLHAGMSLRTAIFYNLMSSVFCAIGMVIGVQLGKLPSISSWIFMLTAGMFLYIALVDMMPELSTRRLKGNKIFHRPSILFLWQNIGFVIGSAIMLVIALYEEHMF</sequence>
<dbReference type="PANTHER" id="PTHR12191">
    <property type="entry name" value="SOLUTE CARRIER FAMILY 39"/>
    <property type="match status" value="1"/>
</dbReference>
<protein>
    <submittedName>
        <fullName evidence="8">Slc39a-4</fullName>
    </submittedName>
</protein>
<evidence type="ECO:0000256" key="4">
    <source>
        <dbReference type="ARBA" id="ARBA00022989"/>
    </source>
</evidence>
<feature type="transmembrane region" description="Helical" evidence="7">
    <location>
        <begin position="225"/>
        <end position="243"/>
    </location>
</feature>
<keyword evidence="3 7" id="KW-0812">Transmembrane</keyword>
<accession>A0A0H3YJK3</accession>
<name>A0A0H3YJK3_SCHMD</name>
<dbReference type="InterPro" id="IPR050799">
    <property type="entry name" value="ZIP_Transporter"/>
</dbReference>
<dbReference type="AlphaFoldDB" id="A0A0H3YJK3"/>
<dbReference type="InterPro" id="IPR003689">
    <property type="entry name" value="ZIP"/>
</dbReference>
<comment type="subcellular location">
    <subcellularLocation>
        <location evidence="1">Membrane</location>
        <topology evidence="1">Multi-pass membrane protein</topology>
    </subcellularLocation>
</comment>
<keyword evidence="5 7" id="KW-0472">Membrane</keyword>
<evidence type="ECO:0000256" key="6">
    <source>
        <dbReference type="SAM" id="MobiDB-lite"/>
    </source>
</evidence>
<organism evidence="8">
    <name type="scientific">Schmidtea mediterranea</name>
    <name type="common">Freshwater planarian flatworm</name>
    <dbReference type="NCBI Taxonomy" id="79327"/>
    <lineage>
        <taxon>Eukaryota</taxon>
        <taxon>Metazoa</taxon>
        <taxon>Spiralia</taxon>
        <taxon>Lophotrochozoa</taxon>
        <taxon>Platyhelminthes</taxon>
        <taxon>Rhabditophora</taxon>
        <taxon>Seriata</taxon>
        <taxon>Tricladida</taxon>
        <taxon>Continenticola</taxon>
        <taxon>Geoplanoidea</taxon>
        <taxon>Dugesiidae</taxon>
        <taxon>Schmidtea</taxon>
    </lineage>
</organism>
<feature type="transmembrane region" description="Helical" evidence="7">
    <location>
        <begin position="187"/>
        <end position="213"/>
    </location>
</feature>
<dbReference type="OrthoDB" id="200954at2759"/>
<evidence type="ECO:0000256" key="2">
    <source>
        <dbReference type="ARBA" id="ARBA00006939"/>
    </source>
</evidence>
<feature type="transmembrane region" description="Helical" evidence="7">
    <location>
        <begin position="605"/>
        <end position="625"/>
    </location>
</feature>
<dbReference type="Pfam" id="PF02535">
    <property type="entry name" value="Zip"/>
    <property type="match status" value="2"/>
</dbReference>
<feature type="transmembrane region" description="Helical" evidence="7">
    <location>
        <begin position="672"/>
        <end position="693"/>
    </location>
</feature>
<dbReference type="PANTHER" id="PTHR12191:SF37">
    <property type="entry name" value="ZINC TRANSPORTER FOI"/>
    <property type="match status" value="1"/>
</dbReference>
<evidence type="ECO:0000256" key="5">
    <source>
        <dbReference type="ARBA" id="ARBA00023136"/>
    </source>
</evidence>
<dbReference type="GO" id="GO:0005886">
    <property type="term" value="C:plasma membrane"/>
    <property type="evidence" value="ECO:0007669"/>
    <property type="project" value="TreeGrafter"/>
</dbReference>
<dbReference type="GO" id="GO:0005385">
    <property type="term" value="F:zinc ion transmembrane transporter activity"/>
    <property type="evidence" value="ECO:0007669"/>
    <property type="project" value="TreeGrafter"/>
</dbReference>
<feature type="transmembrane region" description="Helical" evidence="7">
    <location>
        <begin position="263"/>
        <end position="287"/>
    </location>
</feature>
<evidence type="ECO:0000313" key="8">
    <source>
        <dbReference type="EMBL" id="AKN21669.1"/>
    </source>
</evidence>